<sequence length="105" mass="10697">MSIIGTGFIRSSTSGARFLGSFIANNQSYLVAGSFSSSVPPFKSSAAQLRFDDAESLSGTKQLDGVVGSDKIKLTIGDGATITGKLDVPIHPASSVVGAAFLTQA</sequence>
<protein>
    <submittedName>
        <fullName evidence="1">Uncharacterized protein</fullName>
    </submittedName>
</protein>
<proteinExistence type="predicted"/>
<dbReference type="AlphaFoldDB" id="A0A8H5FB33"/>
<comment type="caution">
    <text evidence="1">The sequence shown here is derived from an EMBL/GenBank/DDBJ whole genome shotgun (WGS) entry which is preliminary data.</text>
</comment>
<evidence type="ECO:0000313" key="1">
    <source>
        <dbReference type="EMBL" id="KAF5330329.1"/>
    </source>
</evidence>
<dbReference type="EMBL" id="JAACJJ010000001">
    <property type="protein sequence ID" value="KAF5330329.1"/>
    <property type="molecule type" value="Genomic_DNA"/>
</dbReference>
<accession>A0A8H5FB33</accession>
<gene>
    <name evidence="1" type="ORF">D9619_005166</name>
</gene>
<reference evidence="1 2" key="1">
    <citation type="journal article" date="2020" name="ISME J.">
        <title>Uncovering the hidden diversity of litter-decomposition mechanisms in mushroom-forming fungi.</title>
        <authorList>
            <person name="Floudas D."/>
            <person name="Bentzer J."/>
            <person name="Ahren D."/>
            <person name="Johansson T."/>
            <person name="Persson P."/>
            <person name="Tunlid A."/>
        </authorList>
    </citation>
    <scope>NUCLEOTIDE SEQUENCE [LARGE SCALE GENOMIC DNA]</scope>
    <source>
        <strain evidence="1 2">CBS 101986</strain>
    </source>
</reference>
<name>A0A8H5FB33_9AGAR</name>
<evidence type="ECO:0000313" key="2">
    <source>
        <dbReference type="Proteomes" id="UP000567179"/>
    </source>
</evidence>
<organism evidence="1 2">
    <name type="scientific">Psilocybe cf. subviscida</name>
    <dbReference type="NCBI Taxonomy" id="2480587"/>
    <lineage>
        <taxon>Eukaryota</taxon>
        <taxon>Fungi</taxon>
        <taxon>Dikarya</taxon>
        <taxon>Basidiomycota</taxon>
        <taxon>Agaricomycotina</taxon>
        <taxon>Agaricomycetes</taxon>
        <taxon>Agaricomycetidae</taxon>
        <taxon>Agaricales</taxon>
        <taxon>Agaricineae</taxon>
        <taxon>Strophariaceae</taxon>
        <taxon>Psilocybe</taxon>
    </lineage>
</organism>
<keyword evidence="2" id="KW-1185">Reference proteome</keyword>
<dbReference type="OrthoDB" id="2984728at2759"/>
<dbReference type="Proteomes" id="UP000567179">
    <property type="component" value="Unassembled WGS sequence"/>
</dbReference>